<proteinExistence type="predicted"/>
<dbReference type="EMBL" id="JANYMP010000013">
    <property type="protein sequence ID" value="MCS7480372.1"/>
    <property type="molecule type" value="Genomic_DNA"/>
</dbReference>
<name>A0A9X2VQ75_9PSEU</name>
<dbReference type="AlphaFoldDB" id="A0A9X2VQ75"/>
<dbReference type="CDD" id="cd00161">
    <property type="entry name" value="beta-trefoil_Ricin-like"/>
    <property type="match status" value="1"/>
</dbReference>
<dbReference type="Proteomes" id="UP001141259">
    <property type="component" value="Unassembled WGS sequence"/>
</dbReference>
<comment type="caution">
    <text evidence="1">The sequence shown here is derived from an EMBL/GenBank/DDBJ whole genome shotgun (WGS) entry which is preliminary data.</text>
</comment>
<gene>
    <name evidence="1" type="ORF">NZH93_26250</name>
</gene>
<protein>
    <recommendedName>
        <fullName evidence="3">Glycosyl transferase family 2</fullName>
    </recommendedName>
</protein>
<dbReference type="RefSeq" id="WP_259625866.1">
    <property type="nucleotide sequence ID" value="NZ_JANYMP010000013.1"/>
</dbReference>
<dbReference type="InterPro" id="IPR035992">
    <property type="entry name" value="Ricin_B-like_lectins"/>
</dbReference>
<dbReference type="SUPFAM" id="SSF50370">
    <property type="entry name" value="Ricin B-like lectins"/>
    <property type="match status" value="1"/>
</dbReference>
<evidence type="ECO:0000313" key="2">
    <source>
        <dbReference type="Proteomes" id="UP001141259"/>
    </source>
</evidence>
<sequence length="377" mass="43349">MPDDRPVKLVNVGTGQVLEAGPGGTLADTWRRSANDASQRWRFSRVDGREHLWELTNVDTRVALTEDLTLAADGVTGRWRVIPVADQEFAIVSAASGRALSSAVDDSSYFHDPRQRWKITAGNAEGPTRAVFTLVRDEEVFLPIWLRYYSRFFAPQDIHVLDHGGADRFADEYGFTRIPVDQPVFGAEWQREVIQRRQHDLLDRYDVVVFADADEIIAPEPHTGDLGDYLDNFDDDFVTCQGYELLHVTDSEPAFDPEQPVLAQRKHWYRNEIYSKSLIARVPSLWNLGFHHRLDQRTNVDPLLHLLHLHRMDYGICLDRHKNRAAFPRAEKDRARGWGYQNRITDPAGFREWFYQDSCGGGTIQPEEIPPRWRTVV</sequence>
<organism evidence="1 2">
    <name type="scientific">Umezawaea endophytica</name>
    <dbReference type="NCBI Taxonomy" id="1654476"/>
    <lineage>
        <taxon>Bacteria</taxon>
        <taxon>Bacillati</taxon>
        <taxon>Actinomycetota</taxon>
        <taxon>Actinomycetes</taxon>
        <taxon>Pseudonocardiales</taxon>
        <taxon>Pseudonocardiaceae</taxon>
        <taxon>Umezawaea</taxon>
    </lineage>
</organism>
<reference evidence="1" key="1">
    <citation type="submission" date="2022-08" db="EMBL/GenBank/DDBJ databases">
        <authorList>
            <person name="Tistechok S."/>
            <person name="Samborskyy M."/>
            <person name="Roman I."/>
        </authorList>
    </citation>
    <scope>NUCLEOTIDE SEQUENCE</scope>
    <source>
        <strain evidence="1">DSM 103496</strain>
    </source>
</reference>
<keyword evidence="2" id="KW-1185">Reference proteome</keyword>
<accession>A0A9X2VQ75</accession>
<evidence type="ECO:0008006" key="3">
    <source>
        <dbReference type="Google" id="ProtNLM"/>
    </source>
</evidence>
<evidence type="ECO:0000313" key="1">
    <source>
        <dbReference type="EMBL" id="MCS7480372.1"/>
    </source>
</evidence>